<sequence length="350" mass="39322">MTPKILLVGTGITTALTSICLNKTLSEVCIVIWDKARGIGGRMSTSRPKSSSENNSTVDLGAQYITSTNETISANYDIYESLLTEKILEPMKCTILGMKPQKENVKNFIAAKGSSSIVKHFLQKSDNNICFNHHINSISKLGKKWVVTTTLGTKDEFDIVILTMPIPQILQLQGSIKDILLNEPDVLNKLESVSYYSRYALGLFYDNNSLKDIKWDAQYFVDDPVFRYIAIDNKKRQVKNIPDTVVIHTTKEFGQQYLEEALPNMESKLMTCFKERFPSWPEPNSVKCHKWRYSQVSNSYPGSPGFITISEDPILIAGGDGFRGSTFDNCVFSAKSITREIQKLVGQNKS</sequence>
<reference evidence="2" key="1">
    <citation type="submission" date="2015-12" db="EMBL/GenBank/DDBJ databases">
        <title>De novo transcriptome assembly of four potential Pierce s Disease insect vectors from Arizona vineyards.</title>
        <authorList>
            <person name="Tassone E.E."/>
        </authorList>
    </citation>
    <scope>NUCLEOTIDE SEQUENCE</scope>
</reference>
<dbReference type="PANTHER" id="PTHR23357">
    <property type="entry name" value="RENALASE"/>
    <property type="match status" value="1"/>
</dbReference>
<dbReference type="GO" id="GO:0016651">
    <property type="term" value="F:oxidoreductase activity, acting on NAD(P)H"/>
    <property type="evidence" value="ECO:0007669"/>
    <property type="project" value="InterPro"/>
</dbReference>
<accession>A0A1B6CIQ7</accession>
<dbReference type="Gene3D" id="3.90.660.10">
    <property type="match status" value="1"/>
</dbReference>
<dbReference type="InterPro" id="IPR036188">
    <property type="entry name" value="FAD/NAD-bd_sf"/>
</dbReference>
<dbReference type="Gene3D" id="3.50.50.60">
    <property type="entry name" value="FAD/NAD(P)-binding domain"/>
    <property type="match status" value="1"/>
</dbReference>
<evidence type="ECO:0000259" key="1">
    <source>
        <dbReference type="Pfam" id="PF01593"/>
    </source>
</evidence>
<evidence type="ECO:0000313" key="2">
    <source>
        <dbReference type="EMBL" id="JAS13300.1"/>
    </source>
</evidence>
<dbReference type="SUPFAM" id="SSF51905">
    <property type="entry name" value="FAD/NAD(P)-binding domain"/>
    <property type="match status" value="1"/>
</dbReference>
<organism evidence="2">
    <name type="scientific">Clastoptera arizonana</name>
    <name type="common">Arizona spittle bug</name>
    <dbReference type="NCBI Taxonomy" id="38151"/>
    <lineage>
        <taxon>Eukaryota</taxon>
        <taxon>Metazoa</taxon>
        <taxon>Ecdysozoa</taxon>
        <taxon>Arthropoda</taxon>
        <taxon>Hexapoda</taxon>
        <taxon>Insecta</taxon>
        <taxon>Pterygota</taxon>
        <taxon>Neoptera</taxon>
        <taxon>Paraneoptera</taxon>
        <taxon>Hemiptera</taxon>
        <taxon>Auchenorrhyncha</taxon>
        <taxon>Cercopoidea</taxon>
        <taxon>Clastopteridae</taxon>
        <taxon>Clastoptera</taxon>
    </lineage>
</organism>
<dbReference type="Pfam" id="PF13450">
    <property type="entry name" value="NAD_binding_8"/>
    <property type="match status" value="1"/>
</dbReference>
<dbReference type="GO" id="GO:0005576">
    <property type="term" value="C:extracellular region"/>
    <property type="evidence" value="ECO:0007669"/>
    <property type="project" value="TreeGrafter"/>
</dbReference>
<dbReference type="Pfam" id="PF01593">
    <property type="entry name" value="Amino_oxidase"/>
    <property type="match status" value="1"/>
</dbReference>
<protein>
    <recommendedName>
        <fullName evidence="1">Amine oxidase domain-containing protein</fullName>
    </recommendedName>
</protein>
<dbReference type="InterPro" id="IPR040174">
    <property type="entry name" value="RNLS"/>
</dbReference>
<name>A0A1B6CIQ7_9HEMI</name>
<gene>
    <name evidence="2" type="ORF">g.13318</name>
</gene>
<dbReference type="EMBL" id="GEDC01023998">
    <property type="protein sequence ID" value="JAS13300.1"/>
    <property type="molecule type" value="Transcribed_RNA"/>
</dbReference>
<dbReference type="PANTHER" id="PTHR23357:SF1">
    <property type="entry name" value="RENALASE"/>
    <property type="match status" value="1"/>
</dbReference>
<dbReference type="AlphaFoldDB" id="A0A1B6CIQ7"/>
<dbReference type="InterPro" id="IPR002937">
    <property type="entry name" value="Amino_oxidase"/>
</dbReference>
<feature type="domain" description="Amine oxidase" evidence="1">
    <location>
        <begin position="105"/>
        <end position="299"/>
    </location>
</feature>
<proteinExistence type="predicted"/>